<dbReference type="GO" id="GO:0019985">
    <property type="term" value="P:translesion synthesis"/>
    <property type="evidence" value="ECO:0007669"/>
    <property type="project" value="TreeGrafter"/>
</dbReference>
<dbReference type="InterPro" id="IPR043502">
    <property type="entry name" value="DNA/RNA_pol_sf"/>
</dbReference>
<dbReference type="InterPro" id="IPR036775">
    <property type="entry name" value="DNA_pol_Y-fam_lit_finger_sf"/>
</dbReference>
<dbReference type="SUPFAM" id="SSF56672">
    <property type="entry name" value="DNA/RNA polymerases"/>
    <property type="match status" value="1"/>
</dbReference>
<dbReference type="GO" id="GO:0003887">
    <property type="term" value="F:DNA-directed DNA polymerase activity"/>
    <property type="evidence" value="ECO:0007669"/>
    <property type="project" value="TreeGrafter"/>
</dbReference>
<gene>
    <name evidence="2" type="ORF">GSTENG00006790001</name>
</gene>
<comment type="caution">
    <text evidence="2">The sequence shown here is derived from an EMBL/GenBank/DDBJ whole genome shotgun (WGS) entry which is preliminary data.</text>
</comment>
<dbReference type="FunFam" id="3.40.1170.60:FF:000021">
    <property type="entry name" value="DNA polymerase IV"/>
    <property type="match status" value="1"/>
</dbReference>
<dbReference type="SUPFAM" id="SSF100879">
    <property type="entry name" value="Lesion bypass DNA polymerase (Y-family), little finger domain"/>
    <property type="match status" value="1"/>
</dbReference>
<feature type="domain" description="UmuC" evidence="1">
    <location>
        <begin position="3"/>
        <end position="219"/>
    </location>
</feature>
<accession>Q4T5I7</accession>
<feature type="non-terminal residue" evidence="2">
    <location>
        <position position="1"/>
    </location>
</feature>
<dbReference type="AlphaFoldDB" id="Q4T5I7"/>
<dbReference type="PROSITE" id="PS50173">
    <property type="entry name" value="UMUC"/>
    <property type="match status" value="1"/>
</dbReference>
<dbReference type="Gene3D" id="3.30.70.270">
    <property type="match status" value="1"/>
</dbReference>
<dbReference type="PANTHER" id="PTHR46404:SF1">
    <property type="entry name" value="DNA POLYMERASE IOTA"/>
    <property type="match status" value="1"/>
</dbReference>
<name>Q4T5I7_TETNG</name>
<reference evidence="2" key="1">
    <citation type="journal article" date="2004" name="Nature">
        <title>Genome duplication in the teleost fish Tetraodon nigroviridis reveals the early vertebrate proto-karyotype.</title>
        <authorList>
            <person name="Jaillon O."/>
            <person name="Aury J.-M."/>
            <person name="Brunet F."/>
            <person name="Petit J.-L."/>
            <person name="Stange-Thomann N."/>
            <person name="Mauceli E."/>
            <person name="Bouneau L."/>
            <person name="Fischer C."/>
            <person name="Ozouf-Costaz C."/>
            <person name="Bernot A."/>
            <person name="Nicaud S."/>
            <person name="Jaffe D."/>
            <person name="Fisher S."/>
            <person name="Lutfalla G."/>
            <person name="Dossat C."/>
            <person name="Segurens B."/>
            <person name="Dasilva C."/>
            <person name="Salanoubat M."/>
            <person name="Levy M."/>
            <person name="Boudet N."/>
            <person name="Castellano S."/>
            <person name="Anthouard V."/>
            <person name="Jubin C."/>
            <person name="Castelli V."/>
            <person name="Katinka M."/>
            <person name="Vacherie B."/>
            <person name="Biemont C."/>
            <person name="Skalli Z."/>
            <person name="Cattolico L."/>
            <person name="Poulain J."/>
            <person name="De Berardinis V."/>
            <person name="Cruaud C."/>
            <person name="Duprat S."/>
            <person name="Brottier P."/>
            <person name="Coutanceau J.-P."/>
            <person name="Gouzy J."/>
            <person name="Parra G."/>
            <person name="Lardier G."/>
            <person name="Chapple C."/>
            <person name="McKernan K.J."/>
            <person name="McEwan P."/>
            <person name="Bosak S."/>
            <person name="Kellis M."/>
            <person name="Volff J.-N."/>
            <person name="Guigo R."/>
            <person name="Zody M.C."/>
            <person name="Mesirov J."/>
            <person name="Lindblad-Toh K."/>
            <person name="Birren B."/>
            <person name="Nusbaum C."/>
            <person name="Kahn D."/>
            <person name="Robinson-Rechavi M."/>
            <person name="Laudet V."/>
            <person name="Schachter V."/>
            <person name="Quetier F."/>
            <person name="Saurin W."/>
            <person name="Scarpelli C."/>
            <person name="Wincker P."/>
            <person name="Lander E.S."/>
            <person name="Weissenbach J."/>
            <person name="Roest Crollius H."/>
        </authorList>
    </citation>
    <scope>NUCLEOTIDE SEQUENCE [LARGE SCALE GENOMIC DNA]</scope>
</reference>
<protein>
    <submittedName>
        <fullName evidence="2">(spotted green pufferfish) hypothetical protein</fullName>
    </submittedName>
</protein>
<organism evidence="2">
    <name type="scientific">Tetraodon nigroviridis</name>
    <name type="common">Spotted green pufferfish</name>
    <name type="synonym">Chelonodon nigroviridis</name>
    <dbReference type="NCBI Taxonomy" id="99883"/>
    <lineage>
        <taxon>Eukaryota</taxon>
        <taxon>Metazoa</taxon>
        <taxon>Chordata</taxon>
        <taxon>Craniata</taxon>
        <taxon>Vertebrata</taxon>
        <taxon>Euteleostomi</taxon>
        <taxon>Actinopterygii</taxon>
        <taxon>Neopterygii</taxon>
        <taxon>Teleostei</taxon>
        <taxon>Neoteleostei</taxon>
        <taxon>Acanthomorphata</taxon>
        <taxon>Eupercaria</taxon>
        <taxon>Tetraodontiformes</taxon>
        <taxon>Tetradontoidea</taxon>
        <taxon>Tetraodontidae</taxon>
        <taxon>Tetraodon</taxon>
    </lineage>
</organism>
<feature type="non-terminal residue" evidence="2">
    <location>
        <position position="257"/>
    </location>
</feature>
<dbReference type="FunFam" id="3.30.70.270:FF:000013">
    <property type="entry name" value="Polymerase (DNA directed) iota"/>
    <property type="match status" value="1"/>
</dbReference>
<evidence type="ECO:0000259" key="1">
    <source>
        <dbReference type="PROSITE" id="PS50173"/>
    </source>
</evidence>
<dbReference type="KEGG" id="tng:GSTEN00006790G001"/>
<sequence>RIILHFDLDCFYAQVEMIRNPALREVPLEPYLSSGIQQKYIIVTCNYVAREMGVTKLMSVANAKEKCPQLVLVKGEDLTHYREVSYKVTELLMSYCPLVERLGFDENFMDVTEMVERRLAETSELDISFKGHVYGHVSAEVKATDHARLALGSHIAAELREAIHCKLGLTGCAGIATNKLLAKLVSGTFKPNQQTSLLPENISDIVGCLSSLRKVPGSKEDAVAQLVPLAMKLFHKMVDTSAFFHLTLINVCFSNLR</sequence>
<dbReference type="PANTHER" id="PTHR46404">
    <property type="entry name" value="DNA POLYMERASE IOTA"/>
    <property type="match status" value="1"/>
</dbReference>
<dbReference type="InterPro" id="IPR001126">
    <property type="entry name" value="UmuC"/>
</dbReference>
<proteinExistence type="predicted"/>
<reference evidence="2" key="2">
    <citation type="submission" date="2004-02" db="EMBL/GenBank/DDBJ databases">
        <authorList>
            <consortium name="Genoscope"/>
            <consortium name="Whitehead Institute Centre for Genome Research"/>
        </authorList>
    </citation>
    <scope>NUCLEOTIDE SEQUENCE</scope>
</reference>
<dbReference type="InterPro" id="IPR043128">
    <property type="entry name" value="Rev_trsase/Diguanyl_cyclase"/>
</dbReference>
<dbReference type="EMBL" id="CAAE01009235">
    <property type="protein sequence ID" value="CAF91845.1"/>
    <property type="molecule type" value="Genomic_DNA"/>
</dbReference>
<dbReference type="GO" id="GO:0003684">
    <property type="term" value="F:damaged DNA binding"/>
    <property type="evidence" value="ECO:0007669"/>
    <property type="project" value="InterPro"/>
</dbReference>
<dbReference type="GO" id="GO:0006281">
    <property type="term" value="P:DNA repair"/>
    <property type="evidence" value="ECO:0007669"/>
    <property type="project" value="InterPro"/>
</dbReference>
<dbReference type="Pfam" id="PF00817">
    <property type="entry name" value="IMS"/>
    <property type="match status" value="1"/>
</dbReference>
<dbReference type="Gene3D" id="3.30.1490.100">
    <property type="entry name" value="DNA polymerase, Y-family, little finger domain"/>
    <property type="match status" value="1"/>
</dbReference>
<dbReference type="Gene3D" id="3.40.1170.60">
    <property type="match status" value="1"/>
</dbReference>
<evidence type="ECO:0000313" key="2">
    <source>
        <dbReference type="EMBL" id="CAF91845.1"/>
    </source>
</evidence>
<dbReference type="OrthoDB" id="447129at2759"/>